<dbReference type="RefSeq" id="WP_107505698.1">
    <property type="nucleotide sequence ID" value="NZ_PYZL01000007.1"/>
</dbReference>
<dbReference type="CDD" id="cd04647">
    <property type="entry name" value="LbH_MAT_like"/>
    <property type="match status" value="1"/>
</dbReference>
<dbReference type="GO" id="GO:0016740">
    <property type="term" value="F:transferase activity"/>
    <property type="evidence" value="ECO:0007669"/>
    <property type="project" value="UniProtKB-KW"/>
</dbReference>
<comment type="caution">
    <text evidence="1">The sequence shown here is derived from an EMBL/GenBank/DDBJ whole genome shotgun (WGS) entry which is preliminary data.</text>
</comment>
<dbReference type="InterPro" id="IPR051159">
    <property type="entry name" value="Hexapeptide_acetyltransf"/>
</dbReference>
<keyword evidence="1" id="KW-0808">Transferase</keyword>
<proteinExistence type="predicted"/>
<dbReference type="SUPFAM" id="SSF51161">
    <property type="entry name" value="Trimeric LpxA-like enzymes"/>
    <property type="match status" value="1"/>
</dbReference>
<evidence type="ECO:0000313" key="1">
    <source>
        <dbReference type="EMBL" id="PTE74325.1"/>
    </source>
</evidence>
<evidence type="ECO:0000313" key="2">
    <source>
        <dbReference type="Proteomes" id="UP000242547"/>
    </source>
</evidence>
<dbReference type="AlphaFoldDB" id="A0A2T4KJT8"/>
<dbReference type="EMBL" id="PYZL01000007">
    <property type="protein sequence ID" value="PTE74325.1"/>
    <property type="molecule type" value="Genomic_DNA"/>
</dbReference>
<protein>
    <submittedName>
        <fullName evidence="1">Acetyltransferase</fullName>
    </submittedName>
</protein>
<name>A0A2T4KJT8_9STAP</name>
<organism evidence="1 2">
    <name type="scientific">Staphylococcus devriesei</name>
    <dbReference type="NCBI Taxonomy" id="586733"/>
    <lineage>
        <taxon>Bacteria</taxon>
        <taxon>Bacillati</taxon>
        <taxon>Bacillota</taxon>
        <taxon>Bacilli</taxon>
        <taxon>Bacillales</taxon>
        <taxon>Staphylococcaceae</taxon>
        <taxon>Staphylococcus</taxon>
    </lineage>
</organism>
<dbReference type="Proteomes" id="UP000242547">
    <property type="component" value="Unassembled WGS sequence"/>
</dbReference>
<dbReference type="PANTHER" id="PTHR23416">
    <property type="entry name" value="SIALIC ACID SYNTHASE-RELATED"/>
    <property type="match status" value="1"/>
</dbReference>
<dbReference type="Gene3D" id="2.160.10.10">
    <property type="entry name" value="Hexapeptide repeat proteins"/>
    <property type="match status" value="1"/>
</dbReference>
<reference evidence="1 2" key="1">
    <citation type="journal article" date="2016" name="Front. Microbiol.">
        <title>Comprehensive Phylogenetic Analysis of Bovine Non-aureus Staphylococci Species Based on Whole-Genome Sequencing.</title>
        <authorList>
            <person name="Naushad S."/>
            <person name="Barkema H.W."/>
            <person name="Luby C."/>
            <person name="Condas L.A."/>
            <person name="Nobrega D.B."/>
            <person name="Carson D.A."/>
            <person name="De Buck J."/>
        </authorList>
    </citation>
    <scope>NUCLEOTIDE SEQUENCE [LARGE SCALE GENOMIC DNA]</scope>
    <source>
        <strain evidence="1 2">SNUC 761</strain>
    </source>
</reference>
<sequence length="186" mass="20741">MTSLLSQKCFKLLQFPYKFLPKPICNLIWDISLINDSLAAIVYRRFYLSKYAKSVGTNTHIGKYVVLKNVQNLVLGNNVSLHSYCYIDAHGGIDIGSNVSIANHCTLISSEHTWGDKDKPIKYNKIQSKRICIEDDVWIAAGVRVLGGNTIKTRCIIGAGAVVNKDTEPNSLYVGVPIKKIREVNK</sequence>
<accession>A0A2T4KJT8</accession>
<gene>
    <name evidence="1" type="ORF">BUY44_02105</name>
</gene>
<dbReference type="InterPro" id="IPR011004">
    <property type="entry name" value="Trimer_LpxA-like_sf"/>
</dbReference>